<reference evidence="2 3" key="1">
    <citation type="submission" date="2014-04" db="EMBL/GenBank/DDBJ databases">
        <authorList>
            <consortium name="DOE Joint Genome Institute"/>
            <person name="Kuo A."/>
            <person name="Kohler A."/>
            <person name="Nagy L.G."/>
            <person name="Floudas D."/>
            <person name="Copeland A."/>
            <person name="Barry K.W."/>
            <person name="Cichocki N."/>
            <person name="Veneault-Fourrey C."/>
            <person name="LaButti K."/>
            <person name="Lindquist E.A."/>
            <person name="Lipzen A."/>
            <person name="Lundell T."/>
            <person name="Morin E."/>
            <person name="Murat C."/>
            <person name="Sun H."/>
            <person name="Tunlid A."/>
            <person name="Henrissat B."/>
            <person name="Grigoriev I.V."/>
            <person name="Hibbett D.S."/>
            <person name="Martin F."/>
            <person name="Nordberg H.P."/>
            <person name="Cantor M.N."/>
            <person name="Hua S.X."/>
        </authorList>
    </citation>
    <scope>NUCLEOTIDE SEQUENCE [LARGE SCALE GENOMIC DNA]</scope>
    <source>
        <strain evidence="2 3">LaAM-08-1</strain>
    </source>
</reference>
<organism evidence="2 3">
    <name type="scientific">Laccaria amethystina LaAM-08-1</name>
    <dbReference type="NCBI Taxonomy" id="1095629"/>
    <lineage>
        <taxon>Eukaryota</taxon>
        <taxon>Fungi</taxon>
        <taxon>Dikarya</taxon>
        <taxon>Basidiomycota</taxon>
        <taxon>Agaricomycotina</taxon>
        <taxon>Agaricomycetes</taxon>
        <taxon>Agaricomycetidae</taxon>
        <taxon>Agaricales</taxon>
        <taxon>Agaricineae</taxon>
        <taxon>Hydnangiaceae</taxon>
        <taxon>Laccaria</taxon>
    </lineage>
</organism>
<keyword evidence="1" id="KW-0472">Membrane</keyword>
<keyword evidence="1" id="KW-1133">Transmembrane helix</keyword>
<sequence length="72" mass="8389">TARISRHTRRSRSSRTNGKLSSSIYLHINIWSLISSLVPWGSFPLPWILLRRVYKKLPPYWQGNQHSNTSSP</sequence>
<name>A0A0C9WTQ3_9AGAR</name>
<protein>
    <submittedName>
        <fullName evidence="2">Uncharacterized protein</fullName>
    </submittedName>
</protein>
<dbReference type="EMBL" id="KN838758">
    <property type="protein sequence ID" value="KIJ95390.1"/>
    <property type="molecule type" value="Genomic_DNA"/>
</dbReference>
<accession>A0A0C9WTQ3</accession>
<gene>
    <name evidence="2" type="ORF">K443DRAFT_638925</name>
</gene>
<evidence type="ECO:0000256" key="1">
    <source>
        <dbReference type="SAM" id="Phobius"/>
    </source>
</evidence>
<dbReference type="HOGENOM" id="CLU_2729147_0_0_1"/>
<feature type="non-terminal residue" evidence="2">
    <location>
        <position position="72"/>
    </location>
</feature>
<dbReference type="Proteomes" id="UP000054477">
    <property type="component" value="Unassembled WGS sequence"/>
</dbReference>
<dbReference type="AlphaFoldDB" id="A0A0C9WTQ3"/>
<evidence type="ECO:0000313" key="3">
    <source>
        <dbReference type="Proteomes" id="UP000054477"/>
    </source>
</evidence>
<keyword evidence="1" id="KW-0812">Transmembrane</keyword>
<keyword evidence="3" id="KW-1185">Reference proteome</keyword>
<reference evidence="3" key="2">
    <citation type="submission" date="2015-01" db="EMBL/GenBank/DDBJ databases">
        <title>Evolutionary Origins and Diversification of the Mycorrhizal Mutualists.</title>
        <authorList>
            <consortium name="DOE Joint Genome Institute"/>
            <consortium name="Mycorrhizal Genomics Consortium"/>
            <person name="Kohler A."/>
            <person name="Kuo A."/>
            <person name="Nagy L.G."/>
            <person name="Floudas D."/>
            <person name="Copeland A."/>
            <person name="Barry K.W."/>
            <person name="Cichocki N."/>
            <person name="Veneault-Fourrey C."/>
            <person name="LaButti K."/>
            <person name="Lindquist E.A."/>
            <person name="Lipzen A."/>
            <person name="Lundell T."/>
            <person name="Morin E."/>
            <person name="Murat C."/>
            <person name="Riley R."/>
            <person name="Ohm R."/>
            <person name="Sun H."/>
            <person name="Tunlid A."/>
            <person name="Henrissat B."/>
            <person name="Grigoriev I.V."/>
            <person name="Hibbett D.S."/>
            <person name="Martin F."/>
        </authorList>
    </citation>
    <scope>NUCLEOTIDE SEQUENCE [LARGE SCALE GENOMIC DNA]</scope>
    <source>
        <strain evidence="3">LaAM-08-1</strain>
    </source>
</reference>
<proteinExistence type="predicted"/>
<feature type="transmembrane region" description="Helical" evidence="1">
    <location>
        <begin position="24"/>
        <end position="50"/>
    </location>
</feature>
<evidence type="ECO:0000313" key="2">
    <source>
        <dbReference type="EMBL" id="KIJ95390.1"/>
    </source>
</evidence>